<dbReference type="CDD" id="cd17766">
    <property type="entry name" value="futalosine_nucleosidase_MqnB"/>
    <property type="match status" value="1"/>
</dbReference>
<dbReference type="Pfam" id="PF01048">
    <property type="entry name" value="PNP_UDP_1"/>
    <property type="match status" value="1"/>
</dbReference>
<evidence type="ECO:0000256" key="1">
    <source>
        <dbReference type="HAMAP-Rule" id="MF_00991"/>
    </source>
</evidence>
<comment type="pathway">
    <text evidence="1">Quinol/quinone metabolism; menaquinone biosynthesis.</text>
</comment>
<gene>
    <name evidence="1" type="primary">mqnB</name>
    <name evidence="4" type="ORF">GCM10023149_42270</name>
</gene>
<name>A0ABP8H5L7_9SPHI</name>
<dbReference type="InterPro" id="IPR035994">
    <property type="entry name" value="Nucleoside_phosphorylase_sf"/>
</dbReference>
<dbReference type="NCBIfam" id="TIGR03664">
    <property type="entry name" value="fut_nucase"/>
    <property type="match status" value="1"/>
</dbReference>
<reference evidence="5" key="1">
    <citation type="journal article" date="2019" name="Int. J. Syst. Evol. Microbiol.">
        <title>The Global Catalogue of Microorganisms (GCM) 10K type strain sequencing project: providing services to taxonomists for standard genome sequencing and annotation.</title>
        <authorList>
            <consortium name="The Broad Institute Genomics Platform"/>
            <consortium name="The Broad Institute Genome Sequencing Center for Infectious Disease"/>
            <person name="Wu L."/>
            <person name="Ma J."/>
        </authorList>
    </citation>
    <scope>NUCLEOTIDE SEQUENCE [LARGE SCALE GENOMIC DNA]</scope>
    <source>
        <strain evidence="5">JCM 17705</strain>
    </source>
</reference>
<accession>A0ABP8H5L7</accession>
<comment type="caution">
    <text evidence="4">The sequence shown here is derived from an EMBL/GenBank/DDBJ whole genome shotgun (WGS) entry which is preliminary data.</text>
</comment>
<organism evidence="4 5">
    <name type="scientific">Mucilaginibacter gynuensis</name>
    <dbReference type="NCBI Taxonomy" id="1302236"/>
    <lineage>
        <taxon>Bacteria</taxon>
        <taxon>Pseudomonadati</taxon>
        <taxon>Bacteroidota</taxon>
        <taxon>Sphingobacteriia</taxon>
        <taxon>Sphingobacteriales</taxon>
        <taxon>Sphingobacteriaceae</taxon>
        <taxon>Mucilaginibacter</taxon>
    </lineage>
</organism>
<evidence type="ECO:0000313" key="4">
    <source>
        <dbReference type="EMBL" id="GAA4334729.1"/>
    </source>
</evidence>
<dbReference type="HAMAP" id="MF_00991">
    <property type="entry name" value="MqnB"/>
    <property type="match status" value="1"/>
</dbReference>
<comment type="catalytic activity">
    <reaction evidence="1">
        <text>futalosine + H2O = dehypoxanthine futalosine + hypoxanthine</text>
        <dbReference type="Rhea" id="RHEA:25904"/>
        <dbReference type="ChEBI" id="CHEBI:15377"/>
        <dbReference type="ChEBI" id="CHEBI:17368"/>
        <dbReference type="ChEBI" id="CHEBI:58863"/>
        <dbReference type="ChEBI" id="CHEBI:58864"/>
        <dbReference type="EC" id="3.2.2.26"/>
    </reaction>
</comment>
<dbReference type="SUPFAM" id="SSF53167">
    <property type="entry name" value="Purine and uridine phosphorylases"/>
    <property type="match status" value="1"/>
</dbReference>
<evidence type="ECO:0000256" key="2">
    <source>
        <dbReference type="NCBIfam" id="TIGR03664"/>
    </source>
</evidence>
<dbReference type="PANTHER" id="PTHR46832">
    <property type="entry name" value="5'-METHYLTHIOADENOSINE/S-ADENOSYLHOMOCYSTEINE NUCLEOSIDASE"/>
    <property type="match status" value="1"/>
</dbReference>
<keyword evidence="1" id="KW-0474">Menaquinone biosynthesis</keyword>
<dbReference type="InterPro" id="IPR019963">
    <property type="entry name" value="FL_hydrolase_MqnB"/>
</dbReference>
<evidence type="ECO:0000259" key="3">
    <source>
        <dbReference type="Pfam" id="PF01048"/>
    </source>
</evidence>
<keyword evidence="5" id="KW-1185">Reference proteome</keyword>
<dbReference type="Proteomes" id="UP001500582">
    <property type="component" value="Unassembled WGS sequence"/>
</dbReference>
<comment type="function">
    <text evidence="1">Catalyzes the hydrolysis of futalosine (FL) to dehypoxanthine futalosine (DHFL) and hypoxanthine, a step in the biosynthesis of menaquinone (MK, vitamin K2).</text>
</comment>
<proteinExistence type="inferred from homology"/>
<dbReference type="InterPro" id="IPR000845">
    <property type="entry name" value="Nucleoside_phosphorylase_d"/>
</dbReference>
<dbReference type="EC" id="3.2.2.26" evidence="1 2"/>
<keyword evidence="1" id="KW-0378">Hydrolase</keyword>
<evidence type="ECO:0000313" key="5">
    <source>
        <dbReference type="Proteomes" id="UP001500582"/>
    </source>
</evidence>
<protein>
    <recommendedName>
        <fullName evidence="1 2">Futalosine hydrolase</fullName>
        <shortName evidence="1">FL hydrolase</shortName>
        <ecNumber evidence="1 2">3.2.2.26</ecNumber>
    </recommendedName>
    <alternativeName>
        <fullName evidence="1">Futalosine nucleosidase</fullName>
    </alternativeName>
    <alternativeName>
        <fullName evidence="1">Menaquinone biosynthetic enzyme MqnB</fullName>
    </alternativeName>
</protein>
<dbReference type="Gene3D" id="3.40.50.1580">
    <property type="entry name" value="Nucleoside phosphorylase domain"/>
    <property type="match status" value="1"/>
</dbReference>
<dbReference type="RefSeq" id="WP_345213170.1">
    <property type="nucleotide sequence ID" value="NZ_BAABFT010000014.1"/>
</dbReference>
<comment type="similarity">
    <text evidence="1">Belongs to the PNP/UDP phosphorylase family. Futalosine hydrolase subfamily.</text>
</comment>
<sequence length="228" mass="24576">MRILIVAATRPEINELITTLPFTIHDHTTGLPNPEPGTSPHTTHNSQLTTQFTALITGAGMVPTAFALGQHLAANRYDLAINLGIAGSFDREIALGDIVNITEDTLAELGAEDDEEFIPIAQLGFGEGTFNATYTLPANAGIAQATAITVNTVHGNEASIQKLSSRITAQIESMEGAAFFYACRQMGVPCMQIRAVSNYVEKRNREAWKIGLAIKNLNTFAVEYLKSV</sequence>
<dbReference type="PANTHER" id="PTHR46832:SF2">
    <property type="entry name" value="FUTALOSINE HYDROLASE"/>
    <property type="match status" value="1"/>
</dbReference>
<dbReference type="EMBL" id="BAABFT010000014">
    <property type="protein sequence ID" value="GAA4334729.1"/>
    <property type="molecule type" value="Genomic_DNA"/>
</dbReference>
<feature type="domain" description="Nucleoside phosphorylase" evidence="3">
    <location>
        <begin position="2"/>
        <end position="209"/>
    </location>
</feature>